<dbReference type="Gene3D" id="3.40.50.360">
    <property type="match status" value="1"/>
</dbReference>
<dbReference type="InterPro" id="IPR008254">
    <property type="entry name" value="Flavodoxin/NO_synth"/>
</dbReference>
<proteinExistence type="predicted"/>
<reference evidence="2 3" key="1">
    <citation type="submission" date="2013-08" db="EMBL/GenBank/DDBJ databases">
        <title>Lactobacillus wasatchii sp. WDC04, a late gas producing bacteria isolated from aged chedder cheese.</title>
        <authorList>
            <person name="Oberg C.J."/>
            <person name="Culumber M."/>
            <person name="McMahon D.J."/>
            <person name="Broadbent J.R."/>
            <person name="Oberg T.S."/>
            <person name="Ortaki F."/>
        </authorList>
    </citation>
    <scope>NUCLEOTIDE SEQUENCE [LARGE SCALE GENOMIC DNA]</scope>
    <source>
        <strain evidence="2 3">WDC04</strain>
    </source>
</reference>
<dbReference type="SUPFAM" id="SSF52218">
    <property type="entry name" value="Flavoproteins"/>
    <property type="match status" value="1"/>
</dbReference>
<dbReference type="AlphaFoldDB" id="A0A0D0YV59"/>
<dbReference type="GO" id="GO:0016651">
    <property type="term" value="F:oxidoreductase activity, acting on NAD(P)H"/>
    <property type="evidence" value="ECO:0007669"/>
    <property type="project" value="UniProtKB-ARBA"/>
</dbReference>
<name>A0A0D0YV59_9LACO</name>
<gene>
    <name evidence="2" type="ORF">WDC_1240</name>
</gene>
<feature type="domain" description="Flavodoxin-like" evidence="1">
    <location>
        <begin position="4"/>
        <end position="159"/>
    </location>
</feature>
<dbReference type="GO" id="GO:0009055">
    <property type="term" value="F:electron transfer activity"/>
    <property type="evidence" value="ECO:0007669"/>
    <property type="project" value="InterPro"/>
</dbReference>
<protein>
    <submittedName>
        <fullName evidence="2">Flavodoxin</fullName>
    </submittedName>
</protein>
<dbReference type="GO" id="GO:0010181">
    <property type="term" value="F:FMN binding"/>
    <property type="evidence" value="ECO:0007669"/>
    <property type="project" value="InterPro"/>
</dbReference>
<dbReference type="InterPro" id="IPR029039">
    <property type="entry name" value="Flavoprotein-like_sf"/>
</dbReference>
<dbReference type="STRING" id="1335616.WDC_1240"/>
<sequence>MASKTLIVYYSLSGTTAKMAQLLQSVTDGELLELKVSDGTFSNDMYKTAEIATQQIDSGELPQLTNQFPDLTACDTILVGGPVWSAKISTPVQSFLKHISGITAVVAPFYTSTGYNGTYENDFKNMLTKVDVRDGIGMTSGNLQQENQAGNKLSEWWDNLAK</sequence>
<dbReference type="OrthoDB" id="2049760at2"/>
<evidence type="ECO:0000313" key="3">
    <source>
        <dbReference type="Proteomes" id="UP000032279"/>
    </source>
</evidence>
<dbReference type="PANTHER" id="PTHR39201:SF1">
    <property type="entry name" value="FLAVODOXIN-LIKE DOMAIN-CONTAINING PROTEIN"/>
    <property type="match status" value="1"/>
</dbReference>
<comment type="caution">
    <text evidence="2">The sequence shown here is derived from an EMBL/GenBank/DDBJ whole genome shotgun (WGS) entry which is preliminary data.</text>
</comment>
<dbReference type="Pfam" id="PF12682">
    <property type="entry name" value="Flavodoxin_4"/>
    <property type="match status" value="1"/>
</dbReference>
<dbReference type="Proteomes" id="UP000032279">
    <property type="component" value="Unassembled WGS sequence"/>
</dbReference>
<evidence type="ECO:0000259" key="1">
    <source>
        <dbReference type="Pfam" id="PF12682"/>
    </source>
</evidence>
<dbReference type="EMBL" id="AWTT01000029">
    <property type="protein sequence ID" value="KIS03164.1"/>
    <property type="molecule type" value="Genomic_DNA"/>
</dbReference>
<keyword evidence="3" id="KW-1185">Reference proteome</keyword>
<organism evidence="2 3">
    <name type="scientific">Paucilactobacillus wasatchensis</name>
    <dbReference type="NCBI Taxonomy" id="1335616"/>
    <lineage>
        <taxon>Bacteria</taxon>
        <taxon>Bacillati</taxon>
        <taxon>Bacillota</taxon>
        <taxon>Bacilli</taxon>
        <taxon>Lactobacillales</taxon>
        <taxon>Lactobacillaceae</taxon>
        <taxon>Paucilactobacillus</taxon>
    </lineage>
</organism>
<dbReference type="RefSeq" id="WP_044010975.1">
    <property type="nucleotide sequence ID" value="NZ_AWTT01000029.1"/>
</dbReference>
<dbReference type="PATRIC" id="fig|1335616.4.peg.1241"/>
<dbReference type="PROSITE" id="PS00201">
    <property type="entry name" value="FLAVODOXIN"/>
    <property type="match status" value="1"/>
</dbReference>
<dbReference type="PANTHER" id="PTHR39201">
    <property type="entry name" value="EXPORTED PROTEIN-RELATED"/>
    <property type="match status" value="1"/>
</dbReference>
<accession>A0A0D0YV59</accession>
<dbReference type="InterPro" id="IPR001226">
    <property type="entry name" value="Flavodoxin_CS"/>
</dbReference>
<evidence type="ECO:0000313" key="2">
    <source>
        <dbReference type="EMBL" id="KIS03164.1"/>
    </source>
</evidence>